<accession>A0ACB8AKK1</accession>
<evidence type="ECO:0000313" key="1">
    <source>
        <dbReference type="EMBL" id="KAH7913444.1"/>
    </source>
</evidence>
<keyword evidence="2" id="KW-1185">Reference proteome</keyword>
<dbReference type="EMBL" id="MU267630">
    <property type="protein sequence ID" value="KAH7913444.1"/>
    <property type="molecule type" value="Genomic_DNA"/>
</dbReference>
<protein>
    <submittedName>
        <fullName evidence="1">Uncharacterized protein</fullName>
    </submittedName>
</protein>
<sequence>MLLPAVPPSVSSQSDILTTDHSASPSSTTLKSVPGGPPSTLPPSSSHPSSSMGQAYSRPQVPASSFSPSPVPSTLGGSSASSGFRFGRAFAGRRRKAEVNVSSSASSVKSGTKGKESQSGDGSPLQVTPGRHQFGAKQLTLQLASHVFNRKQAGSSPASPATSLSPPPLPPKSTPTHPSSRLAPVNTNIDKRVSIMTTSSPSLAPALDYLRRTDEPNSISTSKENERKDHDKLDAKDIRRKSDSTMSHHTIRAGFGTRTSRPVSMAESLQSTHTVVPVNKRLSAFLTEPENTMPEEEDLDRTDEKDRSKSRSPSRRTSPNSSVKIRNRRSQSLSLGPPLCLLSAADLPHPSMSLEAIPSTGARSPSEDSPAGSREGFATTFASLPSTSGRPSALGLRLNAAVNASIRVSSPSEHGERSLPDLPPPQRRSPLSPQGAQSPPTFRQTAISMTSGFAPAAGLARRAVEKMGRVWGSKNSGSNLGQTMSPPIGSGPSAFSPAKSGPLSRVSSSNSEPRQHSKKRGHTPHAPSGSWSINSAGSSSLSDSEGLSMSVTGPFLGKRFRSAVRPNPTGPGIAGGLVFGRDLKTCVRDTAIDSVRSSIRARRFDDNGSAVQDESMSSEPSAVLEARLLPALVVRCAQHIRTWGIQELGLFRVSGRSSHVARLRAEFDTGADYDIAQCNPGDLDPHAVASIFKAYLRELPEPILTNGLIRFFDAAMSSERLANSAQEAAQGTGASPTSARQGLPALRKPPSLSTLAMPTFVGPHPPSDTLRKNLLSLISRLPQENRDLLLTITELINMTARHSDDTKMPLSNLLLVLCPSLGMNPTLLQALCESQDIWNGVYVSTPNPASEEGTVQIINNGSAAPVGNGSVEKSIEDIAEEPEPIQNETLSDRPLPEVPVEGQYEAPATVYLDCTSSTRSDSQSSIPTNPHYTSDAESPVPGSSTEISPVHTLTDDSSSLSHASQDQPSTPTSDNFRITNPLFPPSLTSSAESLSTPSESSASPVHSSKHLPLGDDFDKSQSSESHPSPIIEESIHLPLSESPRRSLYDQQFQFPAVGERHPRTSIIHRKSTPSLSFNSPLQADVPHSNSLASRARRMKRPSLHLLFSKGSGTSASPDSQSPSITSATSLTAQSPFLQAQSRPSSASDSSPGSMVTAPQSSRYSLPPILNTAIDSSSISLALGIEEDEEGENEDEKPTVDDSIRTPPARASFASAIPTNKTLSSSSRSTGSDTSYCHLDLDLAEENDLEEGEWTQSVLLAAGSEGKWH</sequence>
<dbReference type="Proteomes" id="UP000790377">
    <property type="component" value="Unassembled WGS sequence"/>
</dbReference>
<proteinExistence type="predicted"/>
<comment type="caution">
    <text evidence="1">The sequence shown here is derived from an EMBL/GenBank/DDBJ whole genome shotgun (WGS) entry which is preliminary data.</text>
</comment>
<name>A0ACB8AKK1_9AGAM</name>
<gene>
    <name evidence="1" type="ORF">BJ138DRAFT_1002253</name>
</gene>
<organism evidence="1 2">
    <name type="scientific">Hygrophoropsis aurantiaca</name>
    <dbReference type="NCBI Taxonomy" id="72124"/>
    <lineage>
        <taxon>Eukaryota</taxon>
        <taxon>Fungi</taxon>
        <taxon>Dikarya</taxon>
        <taxon>Basidiomycota</taxon>
        <taxon>Agaricomycotina</taxon>
        <taxon>Agaricomycetes</taxon>
        <taxon>Agaricomycetidae</taxon>
        <taxon>Boletales</taxon>
        <taxon>Coniophorineae</taxon>
        <taxon>Hygrophoropsidaceae</taxon>
        <taxon>Hygrophoropsis</taxon>
    </lineage>
</organism>
<reference evidence="1" key="1">
    <citation type="journal article" date="2021" name="New Phytol.">
        <title>Evolutionary innovations through gain and loss of genes in the ectomycorrhizal Boletales.</title>
        <authorList>
            <person name="Wu G."/>
            <person name="Miyauchi S."/>
            <person name="Morin E."/>
            <person name="Kuo A."/>
            <person name="Drula E."/>
            <person name="Varga T."/>
            <person name="Kohler A."/>
            <person name="Feng B."/>
            <person name="Cao Y."/>
            <person name="Lipzen A."/>
            <person name="Daum C."/>
            <person name="Hundley H."/>
            <person name="Pangilinan J."/>
            <person name="Johnson J."/>
            <person name="Barry K."/>
            <person name="LaButti K."/>
            <person name="Ng V."/>
            <person name="Ahrendt S."/>
            <person name="Min B."/>
            <person name="Choi I.G."/>
            <person name="Park H."/>
            <person name="Plett J.M."/>
            <person name="Magnuson J."/>
            <person name="Spatafora J.W."/>
            <person name="Nagy L.G."/>
            <person name="Henrissat B."/>
            <person name="Grigoriev I.V."/>
            <person name="Yang Z.L."/>
            <person name="Xu J."/>
            <person name="Martin F.M."/>
        </authorList>
    </citation>
    <scope>NUCLEOTIDE SEQUENCE</scope>
    <source>
        <strain evidence="1">ATCC 28755</strain>
    </source>
</reference>
<evidence type="ECO:0000313" key="2">
    <source>
        <dbReference type="Proteomes" id="UP000790377"/>
    </source>
</evidence>